<evidence type="ECO:0000259" key="2">
    <source>
        <dbReference type="PROSITE" id="PS51099"/>
    </source>
</evidence>
<dbReference type="AlphaFoldDB" id="A0A4R3TB66"/>
<name>A0A4R3TB66_9FIRM</name>
<proteinExistence type="predicted"/>
<dbReference type="InterPro" id="IPR036095">
    <property type="entry name" value="PTS_EIIB-like_sf"/>
</dbReference>
<comment type="caution">
    <text evidence="3">The sequence shown here is derived from an EMBL/GenBank/DDBJ whole genome shotgun (WGS) entry which is preliminary data.</text>
</comment>
<dbReference type="GO" id="GO:0008982">
    <property type="term" value="F:protein-N(PI)-phosphohistidine-sugar phosphotransferase activity"/>
    <property type="evidence" value="ECO:0007669"/>
    <property type="project" value="InterPro"/>
</dbReference>
<gene>
    <name evidence="3" type="ORF">EDD61_1148</name>
</gene>
<dbReference type="SUPFAM" id="SSF52794">
    <property type="entry name" value="PTS system IIB component-like"/>
    <property type="match status" value="1"/>
</dbReference>
<dbReference type="Proteomes" id="UP000295773">
    <property type="component" value="Unassembled WGS sequence"/>
</dbReference>
<protein>
    <submittedName>
        <fullName evidence="3">PTS system galactitol-specific IIB component</fullName>
    </submittedName>
</protein>
<dbReference type="PROSITE" id="PS51099">
    <property type="entry name" value="PTS_EIIB_TYPE_2"/>
    <property type="match status" value="1"/>
</dbReference>
<dbReference type="EMBL" id="SMBP01000014">
    <property type="protein sequence ID" value="TCU58276.1"/>
    <property type="molecule type" value="Genomic_DNA"/>
</dbReference>
<dbReference type="GO" id="GO:0009401">
    <property type="term" value="P:phosphoenolpyruvate-dependent sugar phosphotransferase system"/>
    <property type="evidence" value="ECO:0007669"/>
    <property type="project" value="InterPro"/>
</dbReference>
<feature type="domain" description="PTS EIIB type-2" evidence="2">
    <location>
        <begin position="2"/>
        <end position="92"/>
    </location>
</feature>
<sequence>MKKIVIACGAGLATSSMVKDKVEAILKQKGIAFQTMQCTLTEVDNYDGSVDLIITTMRVRKKYHSPVLSGSAYLSGVNEDEITAKMLEILQG</sequence>
<evidence type="ECO:0000256" key="1">
    <source>
        <dbReference type="ARBA" id="ARBA00022679"/>
    </source>
</evidence>
<dbReference type="InterPro" id="IPR013011">
    <property type="entry name" value="PTS_EIIB_2"/>
</dbReference>
<dbReference type="CDD" id="cd05566">
    <property type="entry name" value="PTS_IIB_galactitol"/>
    <property type="match status" value="1"/>
</dbReference>
<evidence type="ECO:0000313" key="3">
    <source>
        <dbReference type="EMBL" id="TCU58276.1"/>
    </source>
</evidence>
<dbReference type="Pfam" id="PF02302">
    <property type="entry name" value="PTS_IIB"/>
    <property type="match status" value="1"/>
</dbReference>
<evidence type="ECO:0000313" key="4">
    <source>
        <dbReference type="Proteomes" id="UP000295773"/>
    </source>
</evidence>
<keyword evidence="1" id="KW-0808">Transferase</keyword>
<accession>A0A4R3TB66</accession>
<reference evidence="3 4" key="1">
    <citation type="submission" date="2019-03" db="EMBL/GenBank/DDBJ databases">
        <title>Genomic Encyclopedia of Type Strains, Phase IV (KMG-IV): sequencing the most valuable type-strain genomes for metagenomic binning, comparative biology and taxonomic classification.</title>
        <authorList>
            <person name="Goeker M."/>
        </authorList>
    </citation>
    <scope>NUCLEOTIDE SEQUENCE [LARGE SCALE GENOMIC DNA]</scope>
    <source>
        <strain evidence="3 4">DSM 29481</strain>
    </source>
</reference>
<dbReference type="Gene3D" id="3.40.50.2300">
    <property type="match status" value="1"/>
</dbReference>
<keyword evidence="4" id="KW-1185">Reference proteome</keyword>
<organism evidence="3 4">
    <name type="scientific">Longicatena caecimuris</name>
    <dbReference type="NCBI Taxonomy" id="1796635"/>
    <lineage>
        <taxon>Bacteria</taxon>
        <taxon>Bacillati</taxon>
        <taxon>Bacillota</taxon>
        <taxon>Erysipelotrichia</taxon>
        <taxon>Erysipelotrichales</taxon>
        <taxon>Erysipelotrichaceae</taxon>
        <taxon>Longicatena</taxon>
    </lineage>
</organism>
<dbReference type="RefSeq" id="WP_132225039.1">
    <property type="nucleotide sequence ID" value="NZ_JADPGE010000006.1"/>
</dbReference>
<dbReference type="InterPro" id="IPR003501">
    <property type="entry name" value="PTS_EIIB_2/3"/>
</dbReference>